<evidence type="ECO:0000313" key="3">
    <source>
        <dbReference type="Proteomes" id="UP000245884"/>
    </source>
</evidence>
<dbReference type="Pfam" id="PF10681">
    <property type="entry name" value="Rot1"/>
    <property type="match status" value="1"/>
</dbReference>
<evidence type="ECO:0000313" key="2">
    <source>
        <dbReference type="EMBL" id="PWN24589.1"/>
    </source>
</evidence>
<dbReference type="Proteomes" id="UP000245884">
    <property type="component" value="Unassembled WGS sequence"/>
</dbReference>
<dbReference type="GO" id="GO:0005789">
    <property type="term" value="C:endoplasmic reticulum membrane"/>
    <property type="evidence" value="ECO:0007669"/>
    <property type="project" value="TreeGrafter"/>
</dbReference>
<dbReference type="GeneID" id="37026451"/>
<dbReference type="PANTHER" id="PTHR28090">
    <property type="entry name" value="PROTEIN ROT1"/>
    <property type="match status" value="1"/>
</dbReference>
<proteinExistence type="predicted"/>
<keyword evidence="1" id="KW-0732">Signal</keyword>
<dbReference type="InterPro" id="IPR019623">
    <property type="entry name" value="Rot1"/>
</dbReference>
<feature type="chain" id="PRO_5016443579" evidence="1">
    <location>
        <begin position="27"/>
        <end position="216"/>
    </location>
</feature>
<dbReference type="GO" id="GO:0051082">
    <property type="term" value="F:unfolded protein binding"/>
    <property type="evidence" value="ECO:0007669"/>
    <property type="project" value="TreeGrafter"/>
</dbReference>
<dbReference type="PANTHER" id="PTHR28090:SF2">
    <property type="entry name" value="PROTEIN ROT1"/>
    <property type="match status" value="1"/>
</dbReference>
<feature type="signal peptide" evidence="1">
    <location>
        <begin position="1"/>
        <end position="26"/>
    </location>
</feature>
<protein>
    <submittedName>
        <fullName evidence="2">Uncharacterized protein</fullName>
    </submittedName>
</protein>
<name>A0A316UH62_9BASI</name>
<dbReference type="STRING" id="1569628.A0A316UH62"/>
<evidence type="ECO:0000256" key="1">
    <source>
        <dbReference type="SAM" id="SignalP"/>
    </source>
</evidence>
<gene>
    <name evidence="2" type="ORF">BDZ90DRAFT_224687</name>
</gene>
<dbReference type="GO" id="GO:0006458">
    <property type="term" value="P:'de novo' protein folding"/>
    <property type="evidence" value="ECO:0007669"/>
    <property type="project" value="InterPro"/>
</dbReference>
<organism evidence="2 3">
    <name type="scientific">Jaminaea rosea</name>
    <dbReference type="NCBI Taxonomy" id="1569628"/>
    <lineage>
        <taxon>Eukaryota</taxon>
        <taxon>Fungi</taxon>
        <taxon>Dikarya</taxon>
        <taxon>Basidiomycota</taxon>
        <taxon>Ustilaginomycotina</taxon>
        <taxon>Exobasidiomycetes</taxon>
        <taxon>Microstromatales</taxon>
        <taxon>Microstromatales incertae sedis</taxon>
        <taxon>Jaminaea</taxon>
    </lineage>
</organism>
<dbReference type="OrthoDB" id="5327821at2759"/>
<keyword evidence="3" id="KW-1185">Reference proteome</keyword>
<dbReference type="EMBL" id="KZ819680">
    <property type="protein sequence ID" value="PWN24589.1"/>
    <property type="molecule type" value="Genomic_DNA"/>
</dbReference>
<reference evidence="2 3" key="1">
    <citation type="journal article" date="2018" name="Mol. Biol. Evol.">
        <title>Broad Genomic Sampling Reveals a Smut Pathogenic Ancestry of the Fungal Clade Ustilaginomycotina.</title>
        <authorList>
            <person name="Kijpornyongpan T."/>
            <person name="Mondo S.J."/>
            <person name="Barry K."/>
            <person name="Sandor L."/>
            <person name="Lee J."/>
            <person name="Lipzen A."/>
            <person name="Pangilinan J."/>
            <person name="LaButti K."/>
            <person name="Hainaut M."/>
            <person name="Henrissat B."/>
            <person name="Grigoriev I.V."/>
            <person name="Spatafora J.W."/>
            <person name="Aime M.C."/>
        </authorList>
    </citation>
    <scope>NUCLEOTIDE SEQUENCE [LARGE SCALE GENOMIC DNA]</scope>
    <source>
        <strain evidence="2 3">MCA 5214</strain>
    </source>
</reference>
<accession>A0A316UH62</accession>
<dbReference type="RefSeq" id="XP_025359201.1">
    <property type="nucleotide sequence ID" value="XM_025504628.1"/>
</dbReference>
<sequence length="216" mass="23027">MSSVTSLAACAVLAVATLASTGAAQAQNVTGLTGTWASGSGKVLTGLDFFNPIEKNFTIPTSGGISYSFIEDLPTGGHFETSQFRFTSNPSSNRCFTAALTWQHGTFTNNANGSLSLTPYAPDGYVQVMDPCAAQSTQIYSYNQFELIPQWFNYLESSTGYANIAGSAYAMKMFEDDGTGTAGTPKAIMYLINRPPTMLPTVQLHEEVLNSVGAYD</sequence>
<dbReference type="AlphaFoldDB" id="A0A316UH62"/>